<name>A0ABN1C9D4_SACER</name>
<dbReference type="Pfam" id="PF13472">
    <property type="entry name" value="Lipase_GDSL_2"/>
    <property type="match status" value="1"/>
</dbReference>
<evidence type="ECO:0000313" key="3">
    <source>
        <dbReference type="Proteomes" id="UP001500729"/>
    </source>
</evidence>
<dbReference type="SUPFAM" id="SSF52266">
    <property type="entry name" value="SGNH hydrolase"/>
    <property type="match status" value="1"/>
</dbReference>
<evidence type="ECO:0000259" key="1">
    <source>
        <dbReference type="Pfam" id="PF13472"/>
    </source>
</evidence>
<reference evidence="2 3" key="1">
    <citation type="journal article" date="2019" name="Int. J. Syst. Evol. Microbiol.">
        <title>The Global Catalogue of Microorganisms (GCM) 10K type strain sequencing project: providing services to taxonomists for standard genome sequencing and annotation.</title>
        <authorList>
            <consortium name="The Broad Institute Genomics Platform"/>
            <consortium name="The Broad Institute Genome Sequencing Center for Infectious Disease"/>
            <person name="Wu L."/>
            <person name="Ma J."/>
        </authorList>
    </citation>
    <scope>NUCLEOTIDE SEQUENCE [LARGE SCALE GENOMIC DNA]</scope>
    <source>
        <strain evidence="2 3">JCM 10303</strain>
    </source>
</reference>
<dbReference type="InterPro" id="IPR053140">
    <property type="entry name" value="GDSL_Rv0518-like"/>
</dbReference>
<protein>
    <submittedName>
        <fullName evidence="2">SGNH/GDSL hydrolase family protein</fullName>
    </submittedName>
</protein>
<dbReference type="GO" id="GO:0016787">
    <property type="term" value="F:hydrolase activity"/>
    <property type="evidence" value="ECO:0007669"/>
    <property type="project" value="UniProtKB-KW"/>
</dbReference>
<proteinExistence type="predicted"/>
<feature type="domain" description="SGNH hydrolase-type esterase" evidence="1">
    <location>
        <begin position="31"/>
        <end position="203"/>
    </location>
</feature>
<organism evidence="2 3">
    <name type="scientific">Saccharopolyspora erythraea</name>
    <name type="common">Streptomyces erythraeus</name>
    <dbReference type="NCBI Taxonomy" id="1836"/>
    <lineage>
        <taxon>Bacteria</taxon>
        <taxon>Bacillati</taxon>
        <taxon>Actinomycetota</taxon>
        <taxon>Actinomycetes</taxon>
        <taxon>Pseudonocardiales</taxon>
        <taxon>Pseudonocardiaceae</taxon>
        <taxon>Saccharopolyspora</taxon>
    </lineage>
</organism>
<dbReference type="PANTHER" id="PTHR43784">
    <property type="entry name" value="GDSL-LIKE LIPASE/ACYLHYDROLASE, PUTATIVE (AFU_ORTHOLOGUE AFUA_2G00820)-RELATED"/>
    <property type="match status" value="1"/>
</dbReference>
<sequence>MWSIAQNHVRVHAEAITPVPSARGEPTTLAVLGDSIAVGIGDPVRGGAWRGFAPILAGAMDVRLANVATSGARVADVRNHQLPLALREEPDLAVVIVGMNDTMRSDFDAERMHADLDRVLSSLTAAGAAVVTIRYHDHGRVFRLPGPLRRLLAARIGELNSALEAAAHRNGSGVVDLDRLPGAYHPSIWSVDRLHPCELGHRLLAHAFACQFAEAGVTVSGEVSLQCSGGVRVRRLDHLGWLVFKGVPWLLSRGRDLVPHLLRTLLRPSGVPESIAAPQQNRSIG</sequence>
<dbReference type="CDD" id="cd01832">
    <property type="entry name" value="SGNH_hydrolase_like_1"/>
    <property type="match status" value="1"/>
</dbReference>
<comment type="caution">
    <text evidence="2">The sequence shown here is derived from an EMBL/GenBank/DDBJ whole genome shotgun (WGS) entry which is preliminary data.</text>
</comment>
<dbReference type="InterPro" id="IPR013830">
    <property type="entry name" value="SGNH_hydro"/>
</dbReference>
<evidence type="ECO:0000313" key="2">
    <source>
        <dbReference type="EMBL" id="GAA0514505.1"/>
    </source>
</evidence>
<keyword evidence="3" id="KW-1185">Reference proteome</keyword>
<gene>
    <name evidence="2" type="ORF">GCM10009533_11820</name>
</gene>
<dbReference type="InterPro" id="IPR036514">
    <property type="entry name" value="SGNH_hydro_sf"/>
</dbReference>
<dbReference type="PANTHER" id="PTHR43784:SF2">
    <property type="entry name" value="GDSL-LIKE LIPASE_ACYLHYDROLASE, PUTATIVE (AFU_ORTHOLOGUE AFUA_2G00820)-RELATED"/>
    <property type="match status" value="1"/>
</dbReference>
<dbReference type="Gene3D" id="3.40.50.1110">
    <property type="entry name" value="SGNH hydrolase"/>
    <property type="match status" value="1"/>
</dbReference>
<dbReference type="EMBL" id="BAAAGS010000005">
    <property type="protein sequence ID" value="GAA0514505.1"/>
    <property type="molecule type" value="Genomic_DNA"/>
</dbReference>
<accession>A0ABN1C9D4</accession>
<dbReference type="Proteomes" id="UP001500729">
    <property type="component" value="Unassembled WGS sequence"/>
</dbReference>
<keyword evidence="2" id="KW-0378">Hydrolase</keyword>